<dbReference type="InterPro" id="IPR008969">
    <property type="entry name" value="CarboxyPept-like_regulatory"/>
</dbReference>
<sequence length="890" mass="102020">MKIKIQETYLLKCLERFKQKFIGFNVLLLILVLCVSKTSLAQNISISGFVKNAQDSLPITGTSVVLKANNTFLGYAYSDEAGAFNINVEAIYKQFVLEVSALGFKRYKDSLIVMDNENVSRNVYLSEKIETLSTVVLKSTEKIEVNRDTISYRLSAFEYGIENSVEDMLKNLPGIEVDDNGIIRALGEPIDKILIEGDDLANSNYKVISQNLDPSALKSIEIIQNYEENPVLKQFLNSSAVVLNLKLKEDKKSMLFGKADVGLGLENRYSGDLNLAFINPNFKLLNLGFVNNIGRTAGAQFSNYEFSIGGFNDFKKSYKLNQNPMVYLQGSIMDIDEKYYVENQALSNSLLFNKKFSKTLHIKNTLYTYRDNFKKDYNIGYTYFVPPNTISYSEHNNFENTDFSIGNDFELQSNPSASSNLIISASFVYKNKNDMNDLVTNGNLINQTLKSKINNFDAQVQYTKKLNNGALVLDGFSGVKSNDELFTIHPNAFAQDSTNSELNTNYKSSLKYWGAESAFVFKSGKTSHSYTIGVLHTSENIKGQSYANKLVVDSLSGSDNAKKIEPKAQVKLKLPMGERLEFNAIAEGKISFYKRNNTSSSLFLPNADFNIQLKEGKTGNYRVGWEYVSKLETLDYYVDFFIVNSYRSLSLGANRVEAITNNRYYFRHSFSDVKKRLFFSTSLSYKHFNSQFVQEGLLNQDFNISRSVYTSGQNFIFFNTSVTTYSKPLNMSLKVGYNYSRVINPSVVNNTFLETVNNTSGFGLTGTSYFRSFFNFKFQMNYTDNKGWNTETEVRNRRFQFMFNPIFKINSEWIINAKFKNYLVDSIFYDANYMEIIYEPELKKWSLGLYVQNIFNKETFEFNYLNNYTNTNISYKTVPRYAYVYWRFKF</sequence>
<comment type="caution">
    <text evidence="2">The sequence shown here is derived from an EMBL/GenBank/DDBJ whole genome shotgun (WGS) entry which is preliminary data.</text>
</comment>
<dbReference type="RefSeq" id="WP_157486397.1">
    <property type="nucleotide sequence ID" value="NZ_JAGGJQ010000001.1"/>
</dbReference>
<dbReference type="OrthoDB" id="603275at2"/>
<accession>A0A9X0YHC5</accession>
<gene>
    <name evidence="2" type="ORF">J2Z56_000433</name>
    <name evidence="3" type="ORF">J2Z57_001483</name>
</gene>
<dbReference type="Proteomes" id="UP001138672">
    <property type="component" value="Unassembled WGS sequence"/>
</dbReference>
<proteinExistence type="predicted"/>
<evidence type="ECO:0008006" key="6">
    <source>
        <dbReference type="Google" id="ProtNLM"/>
    </source>
</evidence>
<protein>
    <recommendedName>
        <fullName evidence="6">TonB-dependent receptor</fullName>
    </recommendedName>
</protein>
<reference evidence="2" key="1">
    <citation type="submission" date="2021-03" db="EMBL/GenBank/DDBJ databases">
        <title>Genomic Encyclopedia of Type Strains, Phase IV (KMG-IV): sequencing the most valuable type-strain genomes for metagenomic binning, comparative biology and taxonomic classification.</title>
        <authorList>
            <person name="Goeker M."/>
        </authorList>
    </citation>
    <scope>NUCLEOTIDE SEQUENCE</scope>
    <source>
        <strain evidence="2">DSM 15523</strain>
        <strain evidence="3 5">DSM 16476</strain>
    </source>
</reference>
<keyword evidence="1" id="KW-0472">Membrane</keyword>
<name>A0A9X0YHC5_9FLAO</name>
<keyword evidence="1" id="KW-0812">Transmembrane</keyword>
<dbReference type="SUPFAM" id="SSF49464">
    <property type="entry name" value="Carboxypeptidase regulatory domain-like"/>
    <property type="match status" value="1"/>
</dbReference>
<dbReference type="AlphaFoldDB" id="A0A9X0YHC5"/>
<organism evidence="2 4">
    <name type="scientific">Formosa algae</name>
    <dbReference type="NCBI Taxonomy" id="225843"/>
    <lineage>
        <taxon>Bacteria</taxon>
        <taxon>Pseudomonadati</taxon>
        <taxon>Bacteroidota</taxon>
        <taxon>Flavobacteriia</taxon>
        <taxon>Flavobacteriales</taxon>
        <taxon>Flavobacteriaceae</taxon>
        <taxon>Formosa</taxon>
    </lineage>
</organism>
<dbReference type="EMBL" id="JAUSUU010000004">
    <property type="protein sequence ID" value="MDQ0335037.1"/>
    <property type="molecule type" value="Genomic_DNA"/>
</dbReference>
<evidence type="ECO:0000313" key="4">
    <source>
        <dbReference type="Proteomes" id="UP001138672"/>
    </source>
</evidence>
<evidence type="ECO:0000313" key="2">
    <source>
        <dbReference type="EMBL" id="MBP1838537.1"/>
    </source>
</evidence>
<dbReference type="Proteomes" id="UP001231587">
    <property type="component" value="Unassembled WGS sequence"/>
</dbReference>
<evidence type="ECO:0000313" key="5">
    <source>
        <dbReference type="Proteomes" id="UP001231587"/>
    </source>
</evidence>
<keyword evidence="5" id="KW-1185">Reference proteome</keyword>
<dbReference type="SUPFAM" id="SSF56935">
    <property type="entry name" value="Porins"/>
    <property type="match status" value="1"/>
</dbReference>
<dbReference type="EMBL" id="JAGGJQ010000001">
    <property type="protein sequence ID" value="MBP1838537.1"/>
    <property type="molecule type" value="Genomic_DNA"/>
</dbReference>
<keyword evidence="1" id="KW-1133">Transmembrane helix</keyword>
<feature type="transmembrane region" description="Helical" evidence="1">
    <location>
        <begin position="21"/>
        <end position="40"/>
    </location>
</feature>
<evidence type="ECO:0000313" key="3">
    <source>
        <dbReference type="EMBL" id="MDQ0335037.1"/>
    </source>
</evidence>
<evidence type="ECO:0000256" key="1">
    <source>
        <dbReference type="SAM" id="Phobius"/>
    </source>
</evidence>